<dbReference type="InterPro" id="IPR006645">
    <property type="entry name" value="NGN-like_dom"/>
</dbReference>
<dbReference type="Gene3D" id="3.30.70.940">
    <property type="entry name" value="NusG, N-terminal domain"/>
    <property type="match status" value="1"/>
</dbReference>
<keyword evidence="1" id="KW-0804">Transcription</keyword>
<dbReference type="Proteomes" id="UP001596023">
    <property type="component" value="Unassembled WGS sequence"/>
</dbReference>
<dbReference type="InterPro" id="IPR036735">
    <property type="entry name" value="NGN_dom_sf"/>
</dbReference>
<proteinExistence type="predicted"/>
<dbReference type="SUPFAM" id="SSF82679">
    <property type="entry name" value="N-utilization substance G protein NusG, N-terminal domain"/>
    <property type="match status" value="1"/>
</dbReference>
<gene>
    <name evidence="3" type="ORF">ACFO6W_02430</name>
</gene>
<reference evidence="4" key="1">
    <citation type="journal article" date="2019" name="Int. J. Syst. Evol. Microbiol.">
        <title>The Global Catalogue of Microorganisms (GCM) 10K type strain sequencing project: providing services to taxonomists for standard genome sequencing and annotation.</title>
        <authorList>
            <consortium name="The Broad Institute Genomics Platform"/>
            <consortium name="The Broad Institute Genome Sequencing Center for Infectious Disease"/>
            <person name="Wu L."/>
            <person name="Ma J."/>
        </authorList>
    </citation>
    <scope>NUCLEOTIDE SEQUENCE [LARGE SCALE GENOMIC DNA]</scope>
    <source>
        <strain evidence="4">CCUG 66188</strain>
    </source>
</reference>
<name>A0ABV9KQT4_9BACT</name>
<dbReference type="CDD" id="cd09895">
    <property type="entry name" value="NGN_SP_UpxY"/>
    <property type="match status" value="1"/>
</dbReference>
<dbReference type="EMBL" id="JBHSGN010000012">
    <property type="protein sequence ID" value="MFC4672542.1"/>
    <property type="molecule type" value="Genomic_DNA"/>
</dbReference>
<feature type="domain" description="NusG-like N-terminal" evidence="2">
    <location>
        <begin position="8"/>
        <end position="102"/>
    </location>
</feature>
<evidence type="ECO:0000313" key="4">
    <source>
        <dbReference type="Proteomes" id="UP001596023"/>
    </source>
</evidence>
<evidence type="ECO:0000256" key="1">
    <source>
        <dbReference type="ARBA" id="ARBA00023163"/>
    </source>
</evidence>
<sequence length="171" mass="19645">MSYYKSNVWFAARVRRNQERTVKEKLEHLGIENYVPFQKEIRIRKDRKAEVWTPVIPNIVFIHTDFNTGMSIANEYGIKISFIKAIDGKGLLIVPQKQIDDFKLICESGVKYTLVETFEKGDHVLINNGCLKGLSGELLSMNENNSKMLVRIDGIATFKLIIPAKMLNRLN</sequence>
<organism evidence="3 4">
    <name type="scientific">Dysgonomonas termitidis</name>
    <dbReference type="NCBI Taxonomy" id="1516126"/>
    <lineage>
        <taxon>Bacteria</taxon>
        <taxon>Pseudomonadati</taxon>
        <taxon>Bacteroidota</taxon>
        <taxon>Bacteroidia</taxon>
        <taxon>Bacteroidales</taxon>
        <taxon>Dysgonomonadaceae</taxon>
        <taxon>Dysgonomonas</taxon>
    </lineage>
</organism>
<dbReference type="RefSeq" id="WP_379993723.1">
    <property type="nucleotide sequence ID" value="NZ_JBHSGN010000012.1"/>
</dbReference>
<protein>
    <submittedName>
        <fullName evidence="3">UpxY family transcription antiterminator</fullName>
    </submittedName>
</protein>
<dbReference type="NCBIfam" id="NF033644">
    <property type="entry name" value="antiterm_UpxY"/>
    <property type="match status" value="1"/>
</dbReference>
<accession>A0ABV9KQT4</accession>
<evidence type="ECO:0000259" key="2">
    <source>
        <dbReference type="Pfam" id="PF02357"/>
    </source>
</evidence>
<comment type="caution">
    <text evidence="3">The sequence shown here is derived from an EMBL/GenBank/DDBJ whole genome shotgun (WGS) entry which is preliminary data.</text>
</comment>
<dbReference type="Pfam" id="PF02357">
    <property type="entry name" value="NusG"/>
    <property type="match status" value="1"/>
</dbReference>
<evidence type="ECO:0000313" key="3">
    <source>
        <dbReference type="EMBL" id="MFC4672542.1"/>
    </source>
</evidence>
<keyword evidence="4" id="KW-1185">Reference proteome</keyword>